<dbReference type="EMBL" id="UINC01022756">
    <property type="protein sequence ID" value="SVA93031.1"/>
    <property type="molecule type" value="Genomic_DNA"/>
</dbReference>
<name>A0A381ZVM2_9ZZZZ</name>
<feature type="domain" description="Nitrile hydratase beta subunit-like N-terminal" evidence="2">
    <location>
        <begin position="1"/>
        <end position="95"/>
    </location>
</feature>
<proteinExistence type="predicted"/>
<dbReference type="InterPro" id="IPR049054">
    <property type="entry name" value="CN_hydtase_beta-like_N"/>
</dbReference>
<evidence type="ECO:0000256" key="1">
    <source>
        <dbReference type="SAM" id="MobiDB-lite"/>
    </source>
</evidence>
<evidence type="ECO:0000313" key="3">
    <source>
        <dbReference type="EMBL" id="SVA93031.1"/>
    </source>
</evidence>
<dbReference type="AlphaFoldDB" id="A0A381ZVM2"/>
<reference evidence="3" key="1">
    <citation type="submission" date="2018-05" db="EMBL/GenBank/DDBJ databases">
        <authorList>
            <person name="Lanie J.A."/>
            <person name="Ng W.-L."/>
            <person name="Kazmierczak K.M."/>
            <person name="Andrzejewski T.M."/>
            <person name="Davidsen T.M."/>
            <person name="Wayne K.J."/>
            <person name="Tettelin H."/>
            <person name="Glass J.I."/>
            <person name="Rusch D."/>
            <person name="Podicherti R."/>
            <person name="Tsui H.-C.T."/>
            <person name="Winkler M.E."/>
        </authorList>
    </citation>
    <scope>NUCLEOTIDE SEQUENCE</scope>
</reference>
<dbReference type="InterPro" id="IPR042262">
    <property type="entry name" value="CN_hydtase_beta_C"/>
</dbReference>
<dbReference type="InterPro" id="IPR008990">
    <property type="entry name" value="Elect_transpt_acc-like_dom_sf"/>
</dbReference>
<sequence length="100" mass="11742">MPKPHDMGGEPNDEPIDQSDHQKMDWEMRVDALHQVLGQKGIRRTDEMRRAMESLEKDLYRFLSYYERWTAALEILMVEKGFLTSEEIDNKVTQLAQGTD</sequence>
<dbReference type="SUPFAM" id="SSF50090">
    <property type="entry name" value="Electron transport accessory proteins"/>
    <property type="match status" value="1"/>
</dbReference>
<evidence type="ECO:0000259" key="2">
    <source>
        <dbReference type="Pfam" id="PF21006"/>
    </source>
</evidence>
<accession>A0A381ZVM2</accession>
<organism evidence="3">
    <name type="scientific">marine metagenome</name>
    <dbReference type="NCBI Taxonomy" id="408172"/>
    <lineage>
        <taxon>unclassified sequences</taxon>
        <taxon>metagenomes</taxon>
        <taxon>ecological metagenomes</taxon>
    </lineage>
</organism>
<feature type="region of interest" description="Disordered" evidence="1">
    <location>
        <begin position="1"/>
        <end position="23"/>
    </location>
</feature>
<dbReference type="Pfam" id="PF21006">
    <property type="entry name" value="NHase_beta_N"/>
    <property type="match status" value="1"/>
</dbReference>
<gene>
    <name evidence="3" type="ORF">METZ01_LOCUS145885</name>
</gene>
<dbReference type="Gene3D" id="1.10.472.20">
    <property type="entry name" value="Nitrile hydratase, beta subunit"/>
    <property type="match status" value="1"/>
</dbReference>
<protein>
    <recommendedName>
        <fullName evidence="2">Nitrile hydratase beta subunit-like N-terminal domain-containing protein</fullName>
    </recommendedName>
</protein>